<dbReference type="InterPro" id="IPR028020">
    <property type="entry name" value="ASX_DEUBAD_dom"/>
</dbReference>
<gene>
    <name evidence="3" type="ORF">M011DRAFT_470390</name>
</gene>
<dbReference type="Pfam" id="PF13919">
    <property type="entry name" value="ASXH"/>
    <property type="match status" value="1"/>
</dbReference>
<dbReference type="EMBL" id="MU006588">
    <property type="protein sequence ID" value="KAF2744543.1"/>
    <property type="molecule type" value="Genomic_DNA"/>
</dbReference>
<dbReference type="Proteomes" id="UP000799440">
    <property type="component" value="Unassembled WGS sequence"/>
</dbReference>
<proteinExistence type="predicted"/>
<reference evidence="3" key="1">
    <citation type="journal article" date="2020" name="Stud. Mycol.">
        <title>101 Dothideomycetes genomes: a test case for predicting lifestyles and emergence of pathogens.</title>
        <authorList>
            <person name="Haridas S."/>
            <person name="Albert R."/>
            <person name="Binder M."/>
            <person name="Bloem J."/>
            <person name="Labutti K."/>
            <person name="Salamov A."/>
            <person name="Andreopoulos B."/>
            <person name="Baker S."/>
            <person name="Barry K."/>
            <person name="Bills G."/>
            <person name="Bluhm B."/>
            <person name="Cannon C."/>
            <person name="Castanera R."/>
            <person name="Culley D."/>
            <person name="Daum C."/>
            <person name="Ezra D."/>
            <person name="Gonzalez J."/>
            <person name="Henrissat B."/>
            <person name="Kuo A."/>
            <person name="Liang C."/>
            <person name="Lipzen A."/>
            <person name="Lutzoni F."/>
            <person name="Magnuson J."/>
            <person name="Mondo S."/>
            <person name="Nolan M."/>
            <person name="Ohm R."/>
            <person name="Pangilinan J."/>
            <person name="Park H.-J."/>
            <person name="Ramirez L."/>
            <person name="Alfaro M."/>
            <person name="Sun H."/>
            <person name="Tritt A."/>
            <person name="Yoshinaga Y."/>
            <person name="Zwiers L.-H."/>
            <person name="Turgeon B."/>
            <person name="Goodwin S."/>
            <person name="Spatafora J."/>
            <person name="Crous P."/>
            <person name="Grigoriev I."/>
        </authorList>
    </citation>
    <scope>NUCLEOTIDE SEQUENCE</scope>
    <source>
        <strain evidence="3">CBS 119925</strain>
    </source>
</reference>
<feature type="compositionally biased region" description="Basic residues" evidence="1">
    <location>
        <begin position="177"/>
        <end position="188"/>
    </location>
</feature>
<feature type="domain" description="ASX DEUBAD" evidence="2">
    <location>
        <begin position="210"/>
        <end position="337"/>
    </location>
</feature>
<evidence type="ECO:0000313" key="3">
    <source>
        <dbReference type="EMBL" id="KAF2744543.1"/>
    </source>
</evidence>
<protein>
    <recommendedName>
        <fullName evidence="2">ASX DEUBAD domain-containing protein</fullName>
    </recommendedName>
</protein>
<feature type="compositionally biased region" description="Basic residues" evidence="1">
    <location>
        <begin position="139"/>
        <end position="151"/>
    </location>
</feature>
<feature type="region of interest" description="Disordered" evidence="1">
    <location>
        <begin position="123"/>
        <end position="208"/>
    </location>
</feature>
<dbReference type="AlphaFoldDB" id="A0A6A6V3E0"/>
<feature type="compositionally biased region" description="Polar residues" evidence="1">
    <location>
        <begin position="124"/>
        <end position="138"/>
    </location>
</feature>
<name>A0A6A6V3E0_9PLEO</name>
<feature type="region of interest" description="Disordered" evidence="1">
    <location>
        <begin position="66"/>
        <end position="107"/>
    </location>
</feature>
<evidence type="ECO:0000313" key="4">
    <source>
        <dbReference type="Proteomes" id="UP000799440"/>
    </source>
</evidence>
<evidence type="ECO:0000256" key="1">
    <source>
        <dbReference type="SAM" id="MobiDB-lite"/>
    </source>
</evidence>
<accession>A0A6A6V3E0</accession>
<feature type="compositionally biased region" description="Low complexity" evidence="1">
    <location>
        <begin position="20"/>
        <end position="43"/>
    </location>
</feature>
<feature type="region of interest" description="Disordered" evidence="1">
    <location>
        <begin position="1"/>
        <end position="43"/>
    </location>
</feature>
<keyword evidence="4" id="KW-1185">Reference proteome</keyword>
<dbReference type="OrthoDB" id="2289918at2759"/>
<feature type="compositionally biased region" description="Low complexity" evidence="1">
    <location>
        <begin position="79"/>
        <end position="100"/>
    </location>
</feature>
<sequence>MSTPQKDPEPTIASNQASATATPTRSRSPLSSVPSSVNSPAGAAVIPSFSMPPTDAAIIPPSSMPLADAAVAPSSSMHPPDAAVVPSSSMPPADAAAMPSFTTPPVDAAVSTSSVMLPADAVATTESSTLAPSSNGSNTKKKLAPKAKNRKVTQASKKRPLDDLSNAADVEPATPSKRTRPSRTRKTPARLAEEETKPAPKKAAAPRTPASKVFDPVYITTNANSRLGKADVYHMLLEASAWETLDGEQRATILKLLPPTRDNVAALSGVAEGNLPARPKELSGEIFCTDVAKFQEDLRNGYLAKTWQAKAEQAMKDRAAGLFDEWKAEETETWWGENQQ</sequence>
<evidence type="ECO:0000259" key="2">
    <source>
        <dbReference type="Pfam" id="PF13919"/>
    </source>
</evidence>
<organism evidence="3 4">
    <name type="scientific">Sporormia fimetaria CBS 119925</name>
    <dbReference type="NCBI Taxonomy" id="1340428"/>
    <lineage>
        <taxon>Eukaryota</taxon>
        <taxon>Fungi</taxon>
        <taxon>Dikarya</taxon>
        <taxon>Ascomycota</taxon>
        <taxon>Pezizomycotina</taxon>
        <taxon>Dothideomycetes</taxon>
        <taxon>Pleosporomycetidae</taxon>
        <taxon>Pleosporales</taxon>
        <taxon>Sporormiaceae</taxon>
        <taxon>Sporormia</taxon>
    </lineage>
</organism>